<keyword evidence="3" id="KW-1185">Reference proteome</keyword>
<protein>
    <recommendedName>
        <fullName evidence="1">MJ1316 RNA cyclic group end recognition domain-containing protein</fullName>
    </recommendedName>
</protein>
<name>A0A7U3YJZ6_DESPD</name>
<dbReference type="KEGG" id="dpr:Despr_0608"/>
<evidence type="ECO:0000313" key="3">
    <source>
        <dbReference type="Proteomes" id="UP000006365"/>
    </source>
</evidence>
<dbReference type="EMBL" id="CP002364">
    <property type="protein sequence ID" value="ADW16784.1"/>
    <property type="molecule type" value="Genomic_DNA"/>
</dbReference>
<proteinExistence type="predicted"/>
<accession>A0A7U3YJZ6</accession>
<dbReference type="Pfam" id="PF04457">
    <property type="entry name" value="MJ1316"/>
    <property type="match status" value="1"/>
</dbReference>
<feature type="domain" description="MJ1316 RNA cyclic group end recognition" evidence="1">
    <location>
        <begin position="1"/>
        <end position="82"/>
    </location>
</feature>
<dbReference type="RefSeq" id="WP_015723329.1">
    <property type="nucleotide sequence ID" value="NC_014972.1"/>
</dbReference>
<dbReference type="Proteomes" id="UP000006365">
    <property type="component" value="Chromosome"/>
</dbReference>
<organism evidence="2 3">
    <name type="scientific">Desulfobulbus propionicus (strain ATCC 33891 / DSM 2032 / VKM B-1956 / 1pr3)</name>
    <dbReference type="NCBI Taxonomy" id="577650"/>
    <lineage>
        <taxon>Bacteria</taxon>
        <taxon>Pseudomonadati</taxon>
        <taxon>Thermodesulfobacteriota</taxon>
        <taxon>Desulfobulbia</taxon>
        <taxon>Desulfobulbales</taxon>
        <taxon>Desulfobulbaceae</taxon>
        <taxon>Desulfobulbus</taxon>
    </lineage>
</organism>
<evidence type="ECO:0000259" key="1">
    <source>
        <dbReference type="Pfam" id="PF04457"/>
    </source>
</evidence>
<dbReference type="AlphaFoldDB" id="A0A7U3YJZ6"/>
<sequence>MMPIDVLLNRIQWDRDFGWAEFSIGYEDRVAAAILVVPLHQVVRIPGDRFSVRIVDGEGVWHRVPLHRIKQVYRNGELIWQRPRCRLFPGA</sequence>
<reference evidence="2 3" key="1">
    <citation type="journal article" date="2011" name="Stand. Genomic Sci.">
        <title>Complete genome sequence of Desulfobulbus propionicus type strain (1pr3).</title>
        <authorList>
            <person name="Pagani I."/>
            <person name="Lapidus A."/>
            <person name="Nolan M."/>
            <person name="Lucas S."/>
            <person name="Hammon N."/>
            <person name="Deshpande S."/>
            <person name="Cheng J.F."/>
            <person name="Chertkov O."/>
            <person name="Davenport K."/>
            <person name="Tapia R."/>
            <person name="Han C."/>
            <person name="Goodwin L."/>
            <person name="Pitluck S."/>
            <person name="Liolios K."/>
            <person name="Mavromatis K."/>
            <person name="Ivanova N."/>
            <person name="Mikhailova N."/>
            <person name="Pati A."/>
            <person name="Chen A."/>
            <person name="Palaniappan K."/>
            <person name="Land M."/>
            <person name="Hauser L."/>
            <person name="Chang Y.J."/>
            <person name="Jeffries C.D."/>
            <person name="Detter J.C."/>
            <person name="Brambilla E."/>
            <person name="Kannan K.P."/>
            <person name="Djao O.D."/>
            <person name="Rohde M."/>
            <person name="Pukall R."/>
            <person name="Spring S."/>
            <person name="Goker M."/>
            <person name="Sikorski J."/>
            <person name="Woyke T."/>
            <person name="Bristow J."/>
            <person name="Eisen J.A."/>
            <person name="Markowitz V."/>
            <person name="Hugenholtz P."/>
            <person name="Kyrpides N.C."/>
            <person name="Klenk H.P."/>
        </authorList>
    </citation>
    <scope>NUCLEOTIDE SEQUENCE [LARGE SCALE GENOMIC DNA]</scope>
    <source>
        <strain evidence="3">ATCC 33891 / DSM 2032 / 1pr3</strain>
    </source>
</reference>
<evidence type="ECO:0000313" key="2">
    <source>
        <dbReference type="EMBL" id="ADW16784.1"/>
    </source>
</evidence>
<gene>
    <name evidence="2" type="ordered locus">Despr_0608</name>
</gene>
<dbReference type="InterPro" id="IPR040459">
    <property type="entry name" value="MJ1316"/>
</dbReference>